<evidence type="ECO:0000256" key="5">
    <source>
        <dbReference type="ARBA" id="ARBA00047761"/>
    </source>
</evidence>
<gene>
    <name evidence="8" type="ORF">KP509_21G057200</name>
</gene>
<accession>A0A8T2SAQ2</accession>
<proteinExistence type="predicted"/>
<name>A0A8T2SAQ2_CERRI</name>
<dbReference type="Gene3D" id="3.40.50.1000">
    <property type="entry name" value="HAD superfamily/HAD-like"/>
    <property type="match status" value="1"/>
</dbReference>
<dbReference type="EC" id="3.1.3.16" evidence="2"/>
<dbReference type="CDD" id="cd07521">
    <property type="entry name" value="HAD_FCP1-like"/>
    <property type="match status" value="1"/>
</dbReference>
<dbReference type="EMBL" id="CM035426">
    <property type="protein sequence ID" value="KAH7315608.1"/>
    <property type="molecule type" value="Genomic_DNA"/>
</dbReference>
<comment type="catalytic activity">
    <reaction evidence="5">
        <text>O-phospho-L-seryl-[protein] + H2O = L-seryl-[protein] + phosphate</text>
        <dbReference type="Rhea" id="RHEA:20629"/>
        <dbReference type="Rhea" id="RHEA-COMP:9863"/>
        <dbReference type="Rhea" id="RHEA-COMP:11604"/>
        <dbReference type="ChEBI" id="CHEBI:15377"/>
        <dbReference type="ChEBI" id="CHEBI:29999"/>
        <dbReference type="ChEBI" id="CHEBI:43474"/>
        <dbReference type="ChEBI" id="CHEBI:83421"/>
        <dbReference type="EC" id="3.1.3.16"/>
    </reaction>
</comment>
<dbReference type="Proteomes" id="UP000825935">
    <property type="component" value="Chromosome 21"/>
</dbReference>
<dbReference type="GO" id="GO:0005634">
    <property type="term" value="C:nucleus"/>
    <property type="evidence" value="ECO:0007669"/>
    <property type="project" value="UniProtKB-SubCell"/>
</dbReference>
<keyword evidence="3" id="KW-0378">Hydrolase</keyword>
<protein>
    <recommendedName>
        <fullName evidence="2">protein-serine/threonine phosphatase</fullName>
        <ecNumber evidence="2">3.1.3.16</ecNumber>
    </recommendedName>
</protein>
<feature type="domain" description="FCP1 homology" evidence="7">
    <location>
        <begin position="96"/>
        <end position="282"/>
    </location>
</feature>
<dbReference type="GO" id="GO:0008420">
    <property type="term" value="F:RNA polymerase II CTD heptapeptide repeat phosphatase activity"/>
    <property type="evidence" value="ECO:0007669"/>
    <property type="project" value="InterPro"/>
</dbReference>
<evidence type="ECO:0000256" key="2">
    <source>
        <dbReference type="ARBA" id="ARBA00013081"/>
    </source>
</evidence>
<dbReference type="InterPro" id="IPR004274">
    <property type="entry name" value="FCP1_dom"/>
</dbReference>
<reference evidence="8" key="1">
    <citation type="submission" date="2021-08" db="EMBL/GenBank/DDBJ databases">
        <title>WGS assembly of Ceratopteris richardii.</title>
        <authorList>
            <person name="Marchant D.B."/>
            <person name="Chen G."/>
            <person name="Jenkins J."/>
            <person name="Shu S."/>
            <person name="Leebens-Mack J."/>
            <person name="Grimwood J."/>
            <person name="Schmutz J."/>
            <person name="Soltis P."/>
            <person name="Soltis D."/>
            <person name="Chen Z.-H."/>
        </authorList>
    </citation>
    <scope>NUCLEOTIDE SEQUENCE</scope>
    <source>
        <strain evidence="8">Whitten #5841</strain>
        <tissue evidence="8">Leaf</tissue>
    </source>
</reference>
<dbReference type="InterPro" id="IPR036412">
    <property type="entry name" value="HAD-like_sf"/>
</dbReference>
<dbReference type="InterPro" id="IPR023214">
    <property type="entry name" value="HAD_sf"/>
</dbReference>
<keyword evidence="9" id="KW-1185">Reference proteome</keyword>
<evidence type="ECO:0000256" key="6">
    <source>
        <dbReference type="ARBA" id="ARBA00048336"/>
    </source>
</evidence>
<dbReference type="PANTHER" id="PTHR23081:SF36">
    <property type="entry name" value="RNA POLYMERASE II SUBUNIT A C-TERMINAL DOMAIN PHOSPHATASE"/>
    <property type="match status" value="1"/>
</dbReference>
<evidence type="ECO:0000256" key="4">
    <source>
        <dbReference type="ARBA" id="ARBA00023242"/>
    </source>
</evidence>
<keyword evidence="4" id="KW-0539">Nucleus</keyword>
<comment type="catalytic activity">
    <reaction evidence="6">
        <text>O-phospho-L-threonyl-[protein] + H2O = L-threonyl-[protein] + phosphate</text>
        <dbReference type="Rhea" id="RHEA:47004"/>
        <dbReference type="Rhea" id="RHEA-COMP:11060"/>
        <dbReference type="Rhea" id="RHEA-COMP:11605"/>
        <dbReference type="ChEBI" id="CHEBI:15377"/>
        <dbReference type="ChEBI" id="CHEBI:30013"/>
        <dbReference type="ChEBI" id="CHEBI:43474"/>
        <dbReference type="ChEBI" id="CHEBI:61977"/>
        <dbReference type="EC" id="3.1.3.16"/>
    </reaction>
</comment>
<evidence type="ECO:0000256" key="1">
    <source>
        <dbReference type="ARBA" id="ARBA00004123"/>
    </source>
</evidence>
<evidence type="ECO:0000256" key="3">
    <source>
        <dbReference type="ARBA" id="ARBA00022801"/>
    </source>
</evidence>
<evidence type="ECO:0000313" key="9">
    <source>
        <dbReference type="Proteomes" id="UP000825935"/>
    </source>
</evidence>
<dbReference type="AlphaFoldDB" id="A0A8T2SAQ2"/>
<dbReference type="InterPro" id="IPR039189">
    <property type="entry name" value="Fcp1"/>
</dbReference>
<evidence type="ECO:0000259" key="7">
    <source>
        <dbReference type="PROSITE" id="PS50969"/>
    </source>
</evidence>
<dbReference type="OrthoDB" id="10249888at2759"/>
<comment type="subcellular location">
    <subcellularLocation>
        <location evidence="1">Nucleus</location>
    </subcellularLocation>
</comment>
<organism evidence="8 9">
    <name type="scientific">Ceratopteris richardii</name>
    <name type="common">Triangle waterfern</name>
    <dbReference type="NCBI Taxonomy" id="49495"/>
    <lineage>
        <taxon>Eukaryota</taxon>
        <taxon>Viridiplantae</taxon>
        <taxon>Streptophyta</taxon>
        <taxon>Embryophyta</taxon>
        <taxon>Tracheophyta</taxon>
        <taxon>Polypodiopsida</taxon>
        <taxon>Polypodiidae</taxon>
        <taxon>Polypodiales</taxon>
        <taxon>Pteridineae</taxon>
        <taxon>Pteridaceae</taxon>
        <taxon>Parkerioideae</taxon>
        <taxon>Ceratopteris</taxon>
    </lineage>
</organism>
<dbReference type="PANTHER" id="PTHR23081">
    <property type="entry name" value="RNA POLYMERASE II CTD PHOSPHATASE"/>
    <property type="match status" value="1"/>
</dbReference>
<dbReference type="SMART" id="SM00577">
    <property type="entry name" value="CPDc"/>
    <property type="match status" value="1"/>
</dbReference>
<sequence length="359" mass="41615">MLISIRFVHVRSWTFSAEAQGVPITPCAPDASTPQTCKINFEKTNPPILFCSYYSDASSNFRSLPQETIYTISRVHLRMCERRTSNQCRDEDFADKKVERLCLVLDLDHTLLETAPSCKLFPTHDPQFLRAIKKSCSQLSYDFLVFNDDPEHPESFCCVKLRPYVRSFLRWANGKFRLYVFTRSTRTYAQKVVRFLDPRADLFGNRIICRDELKSPDYLKCLSFIPFPASQVIIVDDTPCVWPNDRQNLIVIKKYQSFPDVASSHTDPDVACRSLLEIPDRERANGGALKDVEGFLRSVHRAFFDDYLKYGQKDVRRLMHSLHSRQLERKCELIEEVRGDAEGNRKNKRHDAAHQSKMG</sequence>
<dbReference type="PROSITE" id="PS50969">
    <property type="entry name" value="FCP1"/>
    <property type="match status" value="1"/>
</dbReference>
<dbReference type="Pfam" id="PF03031">
    <property type="entry name" value="NIF"/>
    <property type="match status" value="1"/>
</dbReference>
<comment type="caution">
    <text evidence="8">The sequence shown here is derived from an EMBL/GenBank/DDBJ whole genome shotgun (WGS) entry which is preliminary data.</text>
</comment>
<evidence type="ECO:0000313" key="8">
    <source>
        <dbReference type="EMBL" id="KAH7315608.1"/>
    </source>
</evidence>
<dbReference type="SUPFAM" id="SSF56784">
    <property type="entry name" value="HAD-like"/>
    <property type="match status" value="1"/>
</dbReference>